<proteinExistence type="predicted"/>
<dbReference type="EMBL" id="BKCP01005516">
    <property type="protein sequence ID" value="GER38770.1"/>
    <property type="molecule type" value="Genomic_DNA"/>
</dbReference>
<reference evidence="2" key="1">
    <citation type="journal article" date="2019" name="Curr. Biol.">
        <title>Genome Sequence of Striga asiatica Provides Insight into the Evolution of Plant Parasitism.</title>
        <authorList>
            <person name="Yoshida S."/>
            <person name="Kim S."/>
            <person name="Wafula E.K."/>
            <person name="Tanskanen J."/>
            <person name="Kim Y.M."/>
            <person name="Honaas L."/>
            <person name="Yang Z."/>
            <person name="Spallek T."/>
            <person name="Conn C.E."/>
            <person name="Ichihashi Y."/>
            <person name="Cheong K."/>
            <person name="Cui S."/>
            <person name="Der J.P."/>
            <person name="Gundlach H."/>
            <person name="Jiao Y."/>
            <person name="Hori C."/>
            <person name="Ishida J.K."/>
            <person name="Kasahara H."/>
            <person name="Kiba T."/>
            <person name="Kim M.S."/>
            <person name="Koo N."/>
            <person name="Laohavisit A."/>
            <person name="Lee Y.H."/>
            <person name="Lumba S."/>
            <person name="McCourt P."/>
            <person name="Mortimer J.C."/>
            <person name="Mutuku J.M."/>
            <person name="Nomura T."/>
            <person name="Sasaki-Sekimoto Y."/>
            <person name="Seto Y."/>
            <person name="Wang Y."/>
            <person name="Wakatake T."/>
            <person name="Sakakibara H."/>
            <person name="Demura T."/>
            <person name="Yamaguchi S."/>
            <person name="Yoneyama K."/>
            <person name="Manabe R.I."/>
            <person name="Nelson D.C."/>
            <person name="Schulman A.H."/>
            <person name="Timko M.P."/>
            <person name="dePamphilis C.W."/>
            <person name="Choi D."/>
            <person name="Shirasu K."/>
        </authorList>
    </citation>
    <scope>NUCLEOTIDE SEQUENCE [LARGE SCALE GENOMIC DNA]</scope>
    <source>
        <strain evidence="2">cv. UVA1</strain>
    </source>
</reference>
<dbReference type="AlphaFoldDB" id="A0A5A7Q0Z2"/>
<protein>
    <submittedName>
        <fullName evidence="1">F-box and associated interaction domains-containing protein</fullName>
    </submittedName>
</protein>
<gene>
    <name evidence="1" type="ORF">STAS_15287</name>
</gene>
<accession>A0A5A7Q0Z2</accession>
<dbReference type="Proteomes" id="UP000325081">
    <property type="component" value="Unassembled WGS sequence"/>
</dbReference>
<comment type="caution">
    <text evidence="1">The sequence shown here is derived from an EMBL/GenBank/DDBJ whole genome shotgun (WGS) entry which is preliminary data.</text>
</comment>
<evidence type="ECO:0000313" key="2">
    <source>
        <dbReference type="Proteomes" id="UP000325081"/>
    </source>
</evidence>
<sequence>MVEQKNNNSNAADDNLMFVVEPNPDTGPHKLYALSIESKSLEHIHPNRPNFSQLNSSAGYEFLGGCDQWVVLSSDDELLWNPTTGEVRPIPQFQVKPRLPVHSSQKFTLSFLIIGMHIYRNLSDGYKFV</sequence>
<organism evidence="1 2">
    <name type="scientific">Striga asiatica</name>
    <name type="common">Asiatic witchweed</name>
    <name type="synonym">Buchnera asiatica</name>
    <dbReference type="NCBI Taxonomy" id="4170"/>
    <lineage>
        <taxon>Eukaryota</taxon>
        <taxon>Viridiplantae</taxon>
        <taxon>Streptophyta</taxon>
        <taxon>Embryophyta</taxon>
        <taxon>Tracheophyta</taxon>
        <taxon>Spermatophyta</taxon>
        <taxon>Magnoliopsida</taxon>
        <taxon>eudicotyledons</taxon>
        <taxon>Gunneridae</taxon>
        <taxon>Pentapetalae</taxon>
        <taxon>asterids</taxon>
        <taxon>lamiids</taxon>
        <taxon>Lamiales</taxon>
        <taxon>Orobanchaceae</taxon>
        <taxon>Buchnereae</taxon>
        <taxon>Striga</taxon>
    </lineage>
</organism>
<keyword evidence="2" id="KW-1185">Reference proteome</keyword>
<name>A0A5A7Q0Z2_STRAF</name>
<evidence type="ECO:0000313" key="1">
    <source>
        <dbReference type="EMBL" id="GER38770.1"/>
    </source>
</evidence>